<keyword evidence="6" id="KW-1185">Reference proteome</keyword>
<dbReference type="PROSITE" id="PS51294">
    <property type="entry name" value="HTH_MYB"/>
    <property type="match status" value="1"/>
</dbReference>
<dbReference type="InterPro" id="IPR001005">
    <property type="entry name" value="SANT/Myb"/>
</dbReference>
<reference evidence="5 6" key="1">
    <citation type="submission" date="2024-04" db="EMBL/GenBank/DDBJ databases">
        <authorList>
            <person name="Fracassetti M."/>
        </authorList>
    </citation>
    <scope>NUCLEOTIDE SEQUENCE [LARGE SCALE GENOMIC DNA]</scope>
</reference>
<evidence type="ECO:0000259" key="4">
    <source>
        <dbReference type="PROSITE" id="PS51294"/>
    </source>
</evidence>
<evidence type="ECO:0000313" key="6">
    <source>
        <dbReference type="Proteomes" id="UP001497516"/>
    </source>
</evidence>
<gene>
    <name evidence="5" type="ORF">LTRI10_LOCUS47751</name>
</gene>
<protein>
    <submittedName>
        <fullName evidence="5">Uncharacterized protein</fullName>
    </submittedName>
</protein>
<name>A0AAV2GER5_9ROSI</name>
<comment type="subcellular location">
    <subcellularLocation>
        <location evidence="1">Nucleus</location>
    </subcellularLocation>
</comment>
<feature type="domain" description="HTH myb-type" evidence="4">
    <location>
        <begin position="7"/>
        <end position="40"/>
    </location>
</feature>
<keyword evidence="2" id="KW-0539">Nucleus</keyword>
<evidence type="ECO:0000256" key="2">
    <source>
        <dbReference type="ARBA" id="ARBA00023242"/>
    </source>
</evidence>
<evidence type="ECO:0000259" key="3">
    <source>
        <dbReference type="PROSITE" id="PS50090"/>
    </source>
</evidence>
<dbReference type="AlphaFoldDB" id="A0AAV2GER5"/>
<dbReference type="CDD" id="cd00167">
    <property type="entry name" value="SANT"/>
    <property type="match status" value="1"/>
</dbReference>
<accession>A0AAV2GER5</accession>
<evidence type="ECO:0000256" key="1">
    <source>
        <dbReference type="ARBA" id="ARBA00004123"/>
    </source>
</evidence>
<dbReference type="Gene3D" id="1.10.10.60">
    <property type="entry name" value="Homeodomain-like"/>
    <property type="match status" value="1"/>
</dbReference>
<dbReference type="GO" id="GO:0005634">
    <property type="term" value="C:nucleus"/>
    <property type="evidence" value="ECO:0007669"/>
    <property type="project" value="UniProtKB-SubCell"/>
</dbReference>
<proteinExistence type="predicted"/>
<evidence type="ECO:0000313" key="5">
    <source>
        <dbReference type="EMBL" id="CAL1408130.1"/>
    </source>
</evidence>
<dbReference type="InterPro" id="IPR009057">
    <property type="entry name" value="Homeodomain-like_sf"/>
</dbReference>
<dbReference type="Pfam" id="PF00249">
    <property type="entry name" value="Myb_DNA-binding"/>
    <property type="match status" value="1"/>
</dbReference>
<sequence>MAITGRDIDRIKGPWSPEEDDKLQRLVEKHGPRNWSLISKSSRAQLERSSSSSSRAEFFFCSQIVSSMKPFFHTIIFLLPYRNGQLQKIQIDQLAFAYTRFFSPFLVNSLPHTIIRS</sequence>
<organism evidence="5 6">
    <name type="scientific">Linum trigynum</name>
    <dbReference type="NCBI Taxonomy" id="586398"/>
    <lineage>
        <taxon>Eukaryota</taxon>
        <taxon>Viridiplantae</taxon>
        <taxon>Streptophyta</taxon>
        <taxon>Embryophyta</taxon>
        <taxon>Tracheophyta</taxon>
        <taxon>Spermatophyta</taxon>
        <taxon>Magnoliopsida</taxon>
        <taxon>eudicotyledons</taxon>
        <taxon>Gunneridae</taxon>
        <taxon>Pentapetalae</taxon>
        <taxon>rosids</taxon>
        <taxon>fabids</taxon>
        <taxon>Malpighiales</taxon>
        <taxon>Linaceae</taxon>
        <taxon>Linum</taxon>
    </lineage>
</organism>
<feature type="domain" description="Myb-like" evidence="3">
    <location>
        <begin position="7"/>
        <end position="52"/>
    </location>
</feature>
<dbReference type="PROSITE" id="PS50090">
    <property type="entry name" value="MYB_LIKE"/>
    <property type="match status" value="1"/>
</dbReference>
<dbReference type="Proteomes" id="UP001497516">
    <property type="component" value="Chromosome 8"/>
</dbReference>
<dbReference type="SUPFAM" id="SSF46689">
    <property type="entry name" value="Homeodomain-like"/>
    <property type="match status" value="1"/>
</dbReference>
<dbReference type="InterPro" id="IPR017930">
    <property type="entry name" value="Myb_dom"/>
</dbReference>
<dbReference type="EMBL" id="OZ034821">
    <property type="protein sequence ID" value="CAL1408130.1"/>
    <property type="molecule type" value="Genomic_DNA"/>
</dbReference>